<dbReference type="OrthoDB" id="572162at2"/>
<gene>
    <name evidence="1" type="ORF">NIES2119_14910</name>
</gene>
<dbReference type="RefSeq" id="WP_073594285.1">
    <property type="nucleotide sequence ID" value="NZ_MRCE01000013.1"/>
</dbReference>
<name>A0A1U7IIU9_9CYAN</name>
<evidence type="ECO:0000313" key="1">
    <source>
        <dbReference type="EMBL" id="OKH37106.1"/>
    </source>
</evidence>
<organism evidence="1 2">
    <name type="scientific">[Phormidium ambiguum] IAM M-71</name>
    <dbReference type="NCBI Taxonomy" id="454136"/>
    <lineage>
        <taxon>Bacteria</taxon>
        <taxon>Bacillati</taxon>
        <taxon>Cyanobacteriota</taxon>
        <taxon>Cyanophyceae</taxon>
        <taxon>Oscillatoriophycideae</taxon>
        <taxon>Aerosakkonematales</taxon>
        <taxon>Aerosakkonemataceae</taxon>
        <taxon>Floridanema</taxon>
    </lineage>
</organism>
<proteinExistence type="predicted"/>
<dbReference type="EMBL" id="MRCE01000013">
    <property type="protein sequence ID" value="OKH37106.1"/>
    <property type="molecule type" value="Genomic_DNA"/>
</dbReference>
<dbReference type="Proteomes" id="UP000185860">
    <property type="component" value="Unassembled WGS sequence"/>
</dbReference>
<reference evidence="1 2" key="1">
    <citation type="submission" date="2016-11" db="EMBL/GenBank/DDBJ databases">
        <title>Draft Genome Sequences of Nine Cyanobacterial Strains from Diverse Habitats.</title>
        <authorList>
            <person name="Zhu T."/>
            <person name="Hou S."/>
            <person name="Lu X."/>
            <person name="Hess W.R."/>
        </authorList>
    </citation>
    <scope>NUCLEOTIDE SEQUENCE [LARGE SCALE GENOMIC DNA]</scope>
    <source>
        <strain evidence="1 2">IAM M-71</strain>
    </source>
</reference>
<evidence type="ECO:0008006" key="3">
    <source>
        <dbReference type="Google" id="ProtNLM"/>
    </source>
</evidence>
<dbReference type="AlphaFoldDB" id="A0A1U7IIU9"/>
<protein>
    <recommendedName>
        <fullName evidence="3">Biotin carboxylase</fullName>
    </recommendedName>
</protein>
<comment type="caution">
    <text evidence="1">The sequence shown here is derived from an EMBL/GenBank/DDBJ whole genome shotgun (WGS) entry which is preliminary data.</text>
</comment>
<sequence>MRFPALKLFLISCLIMISSWGIMPDALALTQIKLTDISYKDCPPEMAAGSVTSGSTMAANCFLITGKANNTSGKYVYNADVFGRIYDANRNSVMENRNRIGLIEEVPPGVSDFEFRISVAANQPTPLQLEQLKAAGFTGKVRR</sequence>
<evidence type="ECO:0000313" key="2">
    <source>
        <dbReference type="Proteomes" id="UP000185860"/>
    </source>
</evidence>
<dbReference type="STRING" id="454136.NIES2119_14910"/>
<accession>A0A1U7IIU9</accession>